<dbReference type="AlphaFoldDB" id="A0A382FYZ0"/>
<organism evidence="1">
    <name type="scientific">marine metagenome</name>
    <dbReference type="NCBI Taxonomy" id="408172"/>
    <lineage>
        <taxon>unclassified sequences</taxon>
        <taxon>metagenomes</taxon>
        <taxon>ecological metagenomes</taxon>
    </lineage>
</organism>
<sequence>MLEQITTPNLAETGAWMNRHDAPPPGLDIQNVFDWQNKPYHPISQHYLKRFGTKVFKVSVSTAQTCPNREGLNGSKICSFCDEWGSAAYHLEREKSLSQQIQINREAIRKRYHVHRFLVYFQAYTNTLGKVQRLREWFETALSEKDVVGIVLATRPDCLPHRVIELFKE</sequence>
<name>A0A382FYZ0_9ZZZZ</name>
<proteinExistence type="predicted"/>
<reference evidence="1" key="1">
    <citation type="submission" date="2018-05" db="EMBL/GenBank/DDBJ databases">
        <authorList>
            <person name="Lanie J.A."/>
            <person name="Ng W.-L."/>
            <person name="Kazmierczak K.M."/>
            <person name="Andrzejewski T.M."/>
            <person name="Davidsen T.M."/>
            <person name="Wayne K.J."/>
            <person name="Tettelin H."/>
            <person name="Glass J.I."/>
            <person name="Rusch D."/>
            <person name="Podicherti R."/>
            <person name="Tsui H.-C.T."/>
            <person name="Winkler M.E."/>
        </authorList>
    </citation>
    <scope>NUCLEOTIDE SEQUENCE</scope>
</reference>
<evidence type="ECO:0008006" key="2">
    <source>
        <dbReference type="Google" id="ProtNLM"/>
    </source>
</evidence>
<gene>
    <name evidence="1" type="ORF">METZ01_LOCUS220468</name>
</gene>
<dbReference type="InterPro" id="IPR058240">
    <property type="entry name" value="rSAM_sf"/>
</dbReference>
<evidence type="ECO:0000313" key="1">
    <source>
        <dbReference type="EMBL" id="SVB67614.1"/>
    </source>
</evidence>
<accession>A0A382FYZ0</accession>
<dbReference type="SUPFAM" id="SSF102114">
    <property type="entry name" value="Radical SAM enzymes"/>
    <property type="match status" value="1"/>
</dbReference>
<protein>
    <recommendedName>
        <fullName evidence="2">Radical SAM core domain-containing protein</fullName>
    </recommendedName>
</protein>
<feature type="non-terminal residue" evidence="1">
    <location>
        <position position="169"/>
    </location>
</feature>
<dbReference type="EMBL" id="UINC01052365">
    <property type="protein sequence ID" value="SVB67614.1"/>
    <property type="molecule type" value="Genomic_DNA"/>
</dbReference>